<feature type="signal peptide" evidence="1">
    <location>
        <begin position="1"/>
        <end position="23"/>
    </location>
</feature>
<protein>
    <submittedName>
        <fullName evidence="2">Extracellular solute-binding protein</fullName>
    </submittedName>
</protein>
<keyword evidence="3" id="KW-1185">Reference proteome</keyword>
<name>A0A417Y3K2_9ACTN</name>
<dbReference type="EMBL" id="QXGH01000014">
    <property type="protein sequence ID" value="RHW27243.1"/>
    <property type="molecule type" value="Genomic_DNA"/>
</dbReference>
<reference evidence="2 3" key="1">
    <citation type="submission" date="2018-09" db="EMBL/GenBank/DDBJ databases">
        <title>Genome sequencing of Nocardioides immobilis CCTCC AB 2017083 for comparison to Nocardioides silvaticus.</title>
        <authorList>
            <person name="Li C."/>
            <person name="Wang G."/>
        </authorList>
    </citation>
    <scope>NUCLEOTIDE SEQUENCE [LARGE SCALE GENOMIC DNA]</scope>
    <source>
        <strain evidence="2 3">CCTCC AB 2017083</strain>
    </source>
</reference>
<dbReference type="OrthoDB" id="2531053at2"/>
<evidence type="ECO:0000256" key="1">
    <source>
        <dbReference type="SAM" id="SignalP"/>
    </source>
</evidence>
<sequence>MRIKKILAIAAVTALWGVTSACGSDDDSPATSGGPEEADMVVWLNGTDTPQEARDWLKETFEKEHPGSTLTIEEQEWDGLVERLTTALSSEDQTPDVVEVGNTQAPTFTTAGAFSDLTGDLDELGGDDLLQGFVEGATGDGKTYAVPYYAGSTYVFYRKDLFDRAGLEVPTTMDDFVAAAVALKEDSDQEDFSGYWLPGQDWRDGAAFLWDAGGDFAAPDGEGWTGTLSSPESIAGLTTFQTLYEEASGAPADANEADPVTPFCAGKIGMMSRPGWVYGMLTDPEAGCPDLAEKVGVFALPGSDGGPAPVLLGGSDIAVSAQTPNQDLARDIVALMLSDEYQGILADAGLTPARESLASLLGDDEFAQATIEAASNAKLTPAAANWATVEGTRILEDLFSQIAQGGDVEELASDADERITEELN</sequence>
<comment type="caution">
    <text evidence="2">The sequence shown here is derived from an EMBL/GenBank/DDBJ whole genome shotgun (WGS) entry which is preliminary data.</text>
</comment>
<dbReference type="AlphaFoldDB" id="A0A417Y3K2"/>
<feature type="chain" id="PRO_5019375532" evidence="1">
    <location>
        <begin position="24"/>
        <end position="424"/>
    </location>
</feature>
<dbReference type="PANTHER" id="PTHR43649">
    <property type="entry name" value="ARABINOSE-BINDING PROTEIN-RELATED"/>
    <property type="match status" value="1"/>
</dbReference>
<dbReference type="RefSeq" id="WP_118925339.1">
    <property type="nucleotide sequence ID" value="NZ_QXGH01000014.1"/>
</dbReference>
<keyword evidence="1" id="KW-0732">Signal</keyword>
<evidence type="ECO:0000313" key="3">
    <source>
        <dbReference type="Proteomes" id="UP000283644"/>
    </source>
</evidence>
<dbReference type="PROSITE" id="PS51257">
    <property type="entry name" value="PROKAR_LIPOPROTEIN"/>
    <property type="match status" value="1"/>
</dbReference>
<dbReference type="Proteomes" id="UP000283644">
    <property type="component" value="Unassembled WGS sequence"/>
</dbReference>
<organism evidence="2 3">
    <name type="scientific">Nocardioides immobilis</name>
    <dbReference type="NCBI Taxonomy" id="2049295"/>
    <lineage>
        <taxon>Bacteria</taxon>
        <taxon>Bacillati</taxon>
        <taxon>Actinomycetota</taxon>
        <taxon>Actinomycetes</taxon>
        <taxon>Propionibacteriales</taxon>
        <taxon>Nocardioidaceae</taxon>
        <taxon>Nocardioides</taxon>
    </lineage>
</organism>
<proteinExistence type="predicted"/>
<accession>A0A417Y3K2</accession>
<gene>
    <name evidence="2" type="ORF">D0Z08_10380</name>
</gene>
<dbReference type="SUPFAM" id="SSF53850">
    <property type="entry name" value="Periplasmic binding protein-like II"/>
    <property type="match status" value="1"/>
</dbReference>
<dbReference type="Gene3D" id="3.40.190.10">
    <property type="entry name" value="Periplasmic binding protein-like II"/>
    <property type="match status" value="2"/>
</dbReference>
<evidence type="ECO:0000313" key="2">
    <source>
        <dbReference type="EMBL" id="RHW27243.1"/>
    </source>
</evidence>
<dbReference type="InterPro" id="IPR050490">
    <property type="entry name" value="Bact_solute-bd_prot1"/>
</dbReference>
<dbReference type="Pfam" id="PF01547">
    <property type="entry name" value="SBP_bac_1"/>
    <property type="match status" value="1"/>
</dbReference>
<dbReference type="InterPro" id="IPR006059">
    <property type="entry name" value="SBP"/>
</dbReference>
<dbReference type="PANTHER" id="PTHR43649:SF12">
    <property type="entry name" value="DIACETYLCHITOBIOSE BINDING PROTEIN DASA"/>
    <property type="match status" value="1"/>
</dbReference>